<dbReference type="Gene3D" id="2.130.10.10">
    <property type="entry name" value="YVTN repeat-like/Quinoprotein amine dehydrogenase"/>
    <property type="match status" value="1"/>
</dbReference>
<dbReference type="SMART" id="SM00320">
    <property type="entry name" value="WD40"/>
    <property type="match status" value="4"/>
</dbReference>
<keyword evidence="7" id="KW-1185">Reference proteome</keyword>
<dbReference type="SUPFAM" id="SSF50978">
    <property type="entry name" value="WD40 repeat-like"/>
    <property type="match status" value="1"/>
</dbReference>
<evidence type="ECO:0000313" key="7">
    <source>
        <dbReference type="Proteomes" id="UP000887574"/>
    </source>
</evidence>
<evidence type="ECO:0000256" key="1">
    <source>
        <dbReference type="ARBA" id="ARBA00004123"/>
    </source>
</evidence>
<evidence type="ECO:0000313" key="8">
    <source>
        <dbReference type="WBParaSite" id="jg14408"/>
    </source>
</evidence>
<sequence length="447" mass="50067">MHDLELTILIYLHGVFQEGFFKWCKCCWQQEAEYPNAKKFSNVSRKNGAPASQPGRKRASNSSTKFSASTKIRRKEIVDEEISSEDDVDESDNNDNGSRKSEGEYEDESIAESTAGDKQLLKTIKTVARDGESDTSDDDSMGLIEKPAPVTVHRKIAQNTKFVSDQHKDGTERLLSYRPHRLSPVCVSFSSDGKYVVSCSKDGSISKYDLENRRICKVLKLSKTLDFIQEFKAHRSEITSLVFRKTLAPIELFSGSADRSVKAWNLDQMGFVDTMYGHQDVIQQMDMLSRARVLTCVFNGFADAISIDAVALINEDHFVSGSADGSIYLWSVFKKKPVCVVKRAHGVTKRSEKSVEPNWICSVASCPYTDLVASGSSDGVVRLWKVGEDYKSMKVVDEFTLTGFVNSIRFTEDAKKLACAVGQEHRNGRWWKIQEARNSIVVIPLAS</sequence>
<dbReference type="Pfam" id="PF00400">
    <property type="entry name" value="WD40"/>
    <property type="match status" value="4"/>
</dbReference>
<feature type="repeat" description="WD" evidence="5">
    <location>
        <begin position="360"/>
        <end position="386"/>
    </location>
</feature>
<dbReference type="WBParaSite" id="jg14408">
    <property type="protein sequence ID" value="jg14408"/>
    <property type="gene ID" value="jg14408"/>
</dbReference>
<dbReference type="AlphaFoldDB" id="A0A915D034"/>
<keyword evidence="4" id="KW-0539">Nucleus</keyword>
<dbReference type="InterPro" id="IPR019775">
    <property type="entry name" value="WD40_repeat_CS"/>
</dbReference>
<reference evidence="8" key="1">
    <citation type="submission" date="2022-11" db="UniProtKB">
        <authorList>
            <consortium name="WormBaseParasite"/>
        </authorList>
    </citation>
    <scope>IDENTIFICATION</scope>
</reference>
<feature type="region of interest" description="Disordered" evidence="6">
    <location>
        <begin position="41"/>
        <end position="116"/>
    </location>
</feature>
<dbReference type="InterPro" id="IPR015943">
    <property type="entry name" value="WD40/YVTN_repeat-like_dom_sf"/>
</dbReference>
<dbReference type="InterPro" id="IPR020472">
    <property type="entry name" value="WD40_PAC1"/>
</dbReference>
<evidence type="ECO:0000256" key="3">
    <source>
        <dbReference type="ARBA" id="ARBA00022737"/>
    </source>
</evidence>
<dbReference type="PROSITE" id="PS00678">
    <property type="entry name" value="WD_REPEATS_1"/>
    <property type="match status" value="1"/>
</dbReference>
<evidence type="ECO:0000256" key="5">
    <source>
        <dbReference type="PROSITE-ProRule" id="PRU00221"/>
    </source>
</evidence>
<comment type="subcellular location">
    <subcellularLocation>
        <location evidence="1">Nucleus</location>
    </subcellularLocation>
</comment>
<organism evidence="7 8">
    <name type="scientific">Ditylenchus dipsaci</name>
    <dbReference type="NCBI Taxonomy" id="166011"/>
    <lineage>
        <taxon>Eukaryota</taxon>
        <taxon>Metazoa</taxon>
        <taxon>Ecdysozoa</taxon>
        <taxon>Nematoda</taxon>
        <taxon>Chromadorea</taxon>
        <taxon>Rhabditida</taxon>
        <taxon>Tylenchina</taxon>
        <taxon>Tylenchomorpha</taxon>
        <taxon>Sphaerularioidea</taxon>
        <taxon>Anguinidae</taxon>
        <taxon>Anguininae</taxon>
        <taxon>Ditylenchus</taxon>
    </lineage>
</organism>
<dbReference type="PANTHER" id="PTHR19865:SF0">
    <property type="entry name" value="U3 SMALL NUCLEOLAR RNA-INTERACTING PROTEIN 2"/>
    <property type="match status" value="1"/>
</dbReference>
<proteinExistence type="predicted"/>
<keyword evidence="2 5" id="KW-0853">WD repeat</keyword>
<evidence type="ECO:0000256" key="6">
    <source>
        <dbReference type="SAM" id="MobiDB-lite"/>
    </source>
</evidence>
<feature type="compositionally biased region" description="Acidic residues" evidence="6">
    <location>
        <begin position="78"/>
        <end position="93"/>
    </location>
</feature>
<feature type="compositionally biased region" description="Polar residues" evidence="6">
    <location>
        <begin position="60"/>
        <end position="70"/>
    </location>
</feature>
<dbReference type="PROSITE" id="PS50294">
    <property type="entry name" value="WD_REPEATS_REGION"/>
    <property type="match status" value="1"/>
</dbReference>
<dbReference type="InterPro" id="IPR001680">
    <property type="entry name" value="WD40_rpt"/>
</dbReference>
<dbReference type="PRINTS" id="PR00320">
    <property type="entry name" value="GPROTEINBRPT"/>
</dbReference>
<name>A0A915D034_9BILA</name>
<keyword evidence="3" id="KW-0677">Repeat</keyword>
<evidence type="ECO:0000256" key="2">
    <source>
        <dbReference type="ARBA" id="ARBA00022574"/>
    </source>
</evidence>
<evidence type="ECO:0000256" key="4">
    <source>
        <dbReference type="ARBA" id="ARBA00023242"/>
    </source>
</evidence>
<dbReference type="PANTHER" id="PTHR19865">
    <property type="entry name" value="U3 SMALL NUCLEOLAR RNA INTERACTING PROTEIN 2"/>
    <property type="match status" value="1"/>
</dbReference>
<dbReference type="InterPro" id="IPR039241">
    <property type="entry name" value="Rrp9-like"/>
</dbReference>
<accession>A0A915D034</accession>
<dbReference type="PROSITE" id="PS50082">
    <property type="entry name" value="WD_REPEATS_2"/>
    <property type="match status" value="3"/>
</dbReference>
<feature type="repeat" description="WD" evidence="5">
    <location>
        <begin position="177"/>
        <end position="218"/>
    </location>
</feature>
<dbReference type="InterPro" id="IPR036322">
    <property type="entry name" value="WD40_repeat_dom_sf"/>
</dbReference>
<dbReference type="Proteomes" id="UP000887574">
    <property type="component" value="Unplaced"/>
</dbReference>
<feature type="repeat" description="WD" evidence="5">
    <location>
        <begin position="231"/>
        <end position="274"/>
    </location>
</feature>
<dbReference type="GO" id="GO:0032040">
    <property type="term" value="C:small-subunit processome"/>
    <property type="evidence" value="ECO:0007669"/>
    <property type="project" value="TreeGrafter"/>
</dbReference>
<dbReference type="GO" id="GO:0034511">
    <property type="term" value="F:U3 snoRNA binding"/>
    <property type="evidence" value="ECO:0007669"/>
    <property type="project" value="InterPro"/>
</dbReference>
<protein>
    <submittedName>
        <fullName evidence="8">Uncharacterized protein</fullName>
    </submittedName>
</protein>